<dbReference type="Gene3D" id="1.10.10.10">
    <property type="entry name" value="Winged helix-like DNA-binding domain superfamily/Winged helix DNA-binding domain"/>
    <property type="match status" value="1"/>
</dbReference>
<dbReference type="SMART" id="SM01012">
    <property type="entry name" value="ANTAR"/>
    <property type="match status" value="1"/>
</dbReference>
<dbReference type="AlphaFoldDB" id="A0A543J7N6"/>
<dbReference type="SUPFAM" id="SSF52172">
    <property type="entry name" value="CheY-like"/>
    <property type="match status" value="1"/>
</dbReference>
<dbReference type="InterPro" id="IPR005561">
    <property type="entry name" value="ANTAR"/>
</dbReference>
<comment type="caution">
    <text evidence="6">The sequence shown here is derived from an EMBL/GenBank/DDBJ whole genome shotgun (WGS) entry which is preliminary data.</text>
</comment>
<evidence type="ECO:0000256" key="1">
    <source>
        <dbReference type="ARBA" id="ARBA00022679"/>
    </source>
</evidence>
<dbReference type="PROSITE" id="PS50921">
    <property type="entry name" value="ANTAR"/>
    <property type="match status" value="1"/>
</dbReference>
<keyword evidence="3" id="KW-0805">Transcription regulation</keyword>
<evidence type="ECO:0000259" key="5">
    <source>
        <dbReference type="PROSITE" id="PS50921"/>
    </source>
</evidence>
<evidence type="ECO:0000256" key="4">
    <source>
        <dbReference type="ARBA" id="ARBA00023163"/>
    </source>
</evidence>
<keyword evidence="7" id="KW-1185">Reference proteome</keyword>
<reference evidence="6 7" key="1">
    <citation type="submission" date="2019-06" db="EMBL/GenBank/DDBJ databases">
        <title>Sequencing the genomes of 1000 actinobacteria strains.</title>
        <authorList>
            <person name="Klenk H.-P."/>
        </authorList>
    </citation>
    <scope>NUCLEOTIDE SEQUENCE [LARGE SCALE GENOMIC DNA]</scope>
    <source>
        <strain evidence="6 7">DSM 45456</strain>
    </source>
</reference>
<sequence length="252" mass="27154">MGGGQRVATGDRVAGTLVRRLDVVTGALAGLTEVLDREEDLAVILDRICDQAAHAVPGADMVSVTLVSETGPVTGAATRREALEIDLVQYRTGEGPCLHAARTGQVVHAVVAELPDRWPDFAAGTGDFDVAGFLSAPLYVDEDTPGSLNLYSRRPDGFRALDAALLELYCTAAEGALRNARRYLRAREQVDQLRHALTSRAVIDQAKGVVMAVHRVSADEAFAMLVDRSQRENVKLRDFAERFVNDILDGGT</sequence>
<dbReference type="EMBL" id="VFPP01000001">
    <property type="protein sequence ID" value="TQM78844.1"/>
    <property type="molecule type" value="Genomic_DNA"/>
</dbReference>
<evidence type="ECO:0000256" key="3">
    <source>
        <dbReference type="ARBA" id="ARBA00023015"/>
    </source>
</evidence>
<proteinExistence type="predicted"/>
<gene>
    <name evidence="6" type="ORF">FHX81_1127</name>
</gene>
<dbReference type="RefSeq" id="WP_141975694.1">
    <property type="nucleotide sequence ID" value="NZ_VFPP01000001.1"/>
</dbReference>
<dbReference type="OrthoDB" id="4929862at2"/>
<keyword evidence="1" id="KW-0808">Transferase</keyword>
<organism evidence="6 7">
    <name type="scientific">Saccharothrix saharensis</name>
    <dbReference type="NCBI Taxonomy" id="571190"/>
    <lineage>
        <taxon>Bacteria</taxon>
        <taxon>Bacillati</taxon>
        <taxon>Actinomycetota</taxon>
        <taxon>Actinomycetes</taxon>
        <taxon>Pseudonocardiales</taxon>
        <taxon>Pseudonocardiaceae</taxon>
        <taxon>Saccharothrix</taxon>
    </lineage>
</organism>
<accession>A0A543J7N6</accession>
<protein>
    <submittedName>
        <fullName evidence="6">GAF domain-containing protein</fullName>
    </submittedName>
</protein>
<dbReference type="SUPFAM" id="SSF55781">
    <property type="entry name" value="GAF domain-like"/>
    <property type="match status" value="1"/>
</dbReference>
<evidence type="ECO:0000313" key="6">
    <source>
        <dbReference type="EMBL" id="TQM78844.1"/>
    </source>
</evidence>
<dbReference type="Pfam" id="PF03861">
    <property type="entry name" value="ANTAR"/>
    <property type="match status" value="1"/>
</dbReference>
<dbReference type="InterPro" id="IPR011006">
    <property type="entry name" value="CheY-like_superfamily"/>
</dbReference>
<dbReference type="PIRSF" id="PIRSF036625">
    <property type="entry name" value="GAF_ANTAR"/>
    <property type="match status" value="1"/>
</dbReference>
<dbReference type="Gene3D" id="3.30.450.40">
    <property type="match status" value="1"/>
</dbReference>
<dbReference type="InterPro" id="IPR036388">
    <property type="entry name" value="WH-like_DNA-bd_sf"/>
</dbReference>
<dbReference type="InterPro" id="IPR003018">
    <property type="entry name" value="GAF"/>
</dbReference>
<feature type="domain" description="ANTAR" evidence="5">
    <location>
        <begin position="183"/>
        <end position="244"/>
    </location>
</feature>
<dbReference type="GO" id="GO:0003723">
    <property type="term" value="F:RNA binding"/>
    <property type="evidence" value="ECO:0007669"/>
    <property type="project" value="InterPro"/>
</dbReference>
<dbReference type="Proteomes" id="UP000316628">
    <property type="component" value="Unassembled WGS sequence"/>
</dbReference>
<dbReference type="SMART" id="SM00065">
    <property type="entry name" value="GAF"/>
    <property type="match status" value="1"/>
</dbReference>
<keyword evidence="2" id="KW-0418">Kinase</keyword>
<keyword evidence="4" id="KW-0804">Transcription</keyword>
<evidence type="ECO:0000256" key="2">
    <source>
        <dbReference type="ARBA" id="ARBA00022777"/>
    </source>
</evidence>
<name>A0A543J7N6_9PSEU</name>
<dbReference type="InterPro" id="IPR012074">
    <property type="entry name" value="GAF_ANTAR"/>
</dbReference>
<dbReference type="InterPro" id="IPR029016">
    <property type="entry name" value="GAF-like_dom_sf"/>
</dbReference>
<dbReference type="GO" id="GO:0016301">
    <property type="term" value="F:kinase activity"/>
    <property type="evidence" value="ECO:0007669"/>
    <property type="project" value="UniProtKB-KW"/>
</dbReference>
<dbReference type="Pfam" id="PF13185">
    <property type="entry name" value="GAF_2"/>
    <property type="match status" value="1"/>
</dbReference>
<evidence type="ECO:0000313" key="7">
    <source>
        <dbReference type="Proteomes" id="UP000316628"/>
    </source>
</evidence>